<accession>A0A963YRG4</accession>
<dbReference type="Pfam" id="PF00483">
    <property type="entry name" value="NTP_transferase"/>
    <property type="match status" value="1"/>
</dbReference>
<dbReference type="PANTHER" id="PTHR43584">
    <property type="entry name" value="NUCLEOTIDYL TRANSFERASE"/>
    <property type="match status" value="1"/>
</dbReference>
<feature type="domain" description="Nucleotidyl transferase" evidence="3">
    <location>
        <begin position="15"/>
        <end position="139"/>
    </location>
</feature>
<gene>
    <name evidence="4" type="ORF">ASILVAE211_07230</name>
</gene>
<evidence type="ECO:0000313" key="4">
    <source>
        <dbReference type="EMBL" id="MCB8874970.1"/>
    </source>
</evidence>
<dbReference type="Gene3D" id="3.90.550.10">
    <property type="entry name" value="Spore Coat Polysaccharide Biosynthesis Protein SpsA, Chain A"/>
    <property type="match status" value="1"/>
</dbReference>
<dbReference type="RefSeq" id="WP_227320620.1">
    <property type="nucleotide sequence ID" value="NZ_JAESVB010000002.1"/>
</dbReference>
<organism evidence="4 5">
    <name type="scientific">Acidisoma silvae</name>
    <dbReference type="NCBI Taxonomy" id="2802396"/>
    <lineage>
        <taxon>Bacteria</taxon>
        <taxon>Pseudomonadati</taxon>
        <taxon>Pseudomonadota</taxon>
        <taxon>Alphaproteobacteria</taxon>
        <taxon>Acetobacterales</taxon>
        <taxon>Acidocellaceae</taxon>
        <taxon>Acidisoma</taxon>
    </lineage>
</organism>
<reference evidence="4" key="1">
    <citation type="journal article" date="2021" name="Microorganisms">
        <title>Acidisoma silvae sp. nov. and Acidisomacellulosilytica sp. nov., Two Acidophilic Bacteria Isolated from Decaying Wood, Hydrolyzing Cellulose and Producing Poly-3-hydroxybutyrate.</title>
        <authorList>
            <person name="Mieszkin S."/>
            <person name="Pouder E."/>
            <person name="Uroz S."/>
            <person name="Simon-Colin C."/>
            <person name="Alain K."/>
        </authorList>
    </citation>
    <scope>NUCLEOTIDE SEQUENCE</scope>
    <source>
        <strain evidence="4">HW T2.11</strain>
    </source>
</reference>
<dbReference type="EMBL" id="JAESVB010000002">
    <property type="protein sequence ID" value="MCB8874970.1"/>
    <property type="molecule type" value="Genomic_DNA"/>
</dbReference>
<dbReference type="InterPro" id="IPR005835">
    <property type="entry name" value="NTP_transferase_dom"/>
</dbReference>
<name>A0A963YRG4_9PROT</name>
<dbReference type="InterPro" id="IPR029044">
    <property type="entry name" value="Nucleotide-diphossugar_trans"/>
</dbReference>
<keyword evidence="5" id="KW-1185">Reference proteome</keyword>
<comment type="caution">
    <text evidence="4">The sequence shown here is derived from an EMBL/GenBank/DDBJ whole genome shotgun (WGS) entry which is preliminary data.</text>
</comment>
<dbReference type="PANTHER" id="PTHR43584:SF8">
    <property type="entry name" value="N-ACETYLMURAMATE ALPHA-1-PHOSPHATE URIDYLYLTRANSFERASE"/>
    <property type="match status" value="1"/>
</dbReference>
<evidence type="ECO:0000313" key="5">
    <source>
        <dbReference type="Proteomes" id="UP000708298"/>
    </source>
</evidence>
<reference evidence="4" key="2">
    <citation type="submission" date="2021-01" db="EMBL/GenBank/DDBJ databases">
        <authorList>
            <person name="Mieszkin S."/>
            <person name="Pouder E."/>
            <person name="Alain K."/>
        </authorList>
    </citation>
    <scope>NUCLEOTIDE SEQUENCE</scope>
    <source>
        <strain evidence="4">HW T2.11</strain>
    </source>
</reference>
<dbReference type="SUPFAM" id="SSF53448">
    <property type="entry name" value="Nucleotide-diphospho-sugar transferases"/>
    <property type="match status" value="1"/>
</dbReference>
<dbReference type="CDD" id="cd06422">
    <property type="entry name" value="NTP_transferase_like_1"/>
    <property type="match status" value="1"/>
</dbReference>
<dbReference type="InterPro" id="IPR050065">
    <property type="entry name" value="GlmU-like"/>
</dbReference>
<proteinExistence type="predicted"/>
<dbReference type="AlphaFoldDB" id="A0A963YRG4"/>
<protein>
    <submittedName>
        <fullName evidence="4">Nucleotidyltransferase family protein</fullName>
    </submittedName>
</protein>
<evidence type="ECO:0000259" key="3">
    <source>
        <dbReference type="Pfam" id="PF00483"/>
    </source>
</evidence>
<dbReference type="GO" id="GO:0016779">
    <property type="term" value="F:nucleotidyltransferase activity"/>
    <property type="evidence" value="ECO:0007669"/>
    <property type="project" value="UniProtKB-KW"/>
</dbReference>
<evidence type="ECO:0000256" key="2">
    <source>
        <dbReference type="ARBA" id="ARBA00022695"/>
    </source>
</evidence>
<keyword evidence="2" id="KW-0548">Nucleotidyltransferase</keyword>
<evidence type="ECO:0000256" key="1">
    <source>
        <dbReference type="ARBA" id="ARBA00022679"/>
    </source>
</evidence>
<keyword evidence="1" id="KW-0808">Transferase</keyword>
<sequence length="253" mass="27251">MTQTAFSPVQVPRTAMLLAAGLGTRMRPLTVKTAKPLLPLGGRALLDHALDRLADAGVETVVVNTHWQAETVEAHLAARTGGPAVIVQREDSLRDTGGAVASALAAGHLGQDPFYVINGDAFWLDGPIPALLRLASALEIETAKGVLLLQRTTQVASATGAGDFALDVWGHPRRPTEHEQVPYIYAGIQILSPDLFQDLPPDRFSLNLIWDRAIAADTLRAIVHDGVWFHLSTPPDLARAEVELREHAAGNRR</sequence>
<dbReference type="Proteomes" id="UP000708298">
    <property type="component" value="Unassembled WGS sequence"/>
</dbReference>